<sequence>MLHMNAEEKGQTAMKAKSPTGPVYFKEWRIHAGYSQEELALILNVNAATVSRIETQKRDFVGSYLFRFAKACNCPSPGDPVGRPPSQISIDALFRGNAEDRRRAEEILTAAIRSSLWSSDESSLWKNDGKGGEDGNDKPS</sequence>
<evidence type="ECO:0000313" key="3">
    <source>
        <dbReference type="EMBL" id="AEH78207.1"/>
    </source>
</evidence>
<evidence type="ECO:0000313" key="4">
    <source>
        <dbReference type="Proteomes" id="UP000009045"/>
    </source>
</evidence>
<protein>
    <recommendedName>
        <fullName evidence="2">HTH cro/C1-type domain-containing protein</fullName>
    </recommendedName>
</protein>
<dbReference type="GO" id="GO:0003677">
    <property type="term" value="F:DNA binding"/>
    <property type="evidence" value="ECO:0007669"/>
    <property type="project" value="InterPro"/>
</dbReference>
<gene>
    <name evidence="3" type="ordered locus">SM11_chr0930</name>
</gene>
<feature type="region of interest" description="Disordered" evidence="1">
    <location>
        <begin position="116"/>
        <end position="140"/>
    </location>
</feature>
<dbReference type="SUPFAM" id="SSF47413">
    <property type="entry name" value="lambda repressor-like DNA-binding domains"/>
    <property type="match status" value="1"/>
</dbReference>
<name>F7X243_SINMM</name>
<dbReference type="InterPro" id="IPR001387">
    <property type="entry name" value="Cro/C1-type_HTH"/>
</dbReference>
<dbReference type="Pfam" id="PF01381">
    <property type="entry name" value="HTH_3"/>
    <property type="match status" value="1"/>
</dbReference>
<dbReference type="Proteomes" id="UP000009045">
    <property type="component" value="Chromosome"/>
</dbReference>
<dbReference type="InterPro" id="IPR010982">
    <property type="entry name" value="Lambda_DNA-bd_dom_sf"/>
</dbReference>
<dbReference type="Gene3D" id="1.10.260.40">
    <property type="entry name" value="lambda repressor-like DNA-binding domains"/>
    <property type="match status" value="1"/>
</dbReference>
<proteinExistence type="predicted"/>
<dbReference type="SMART" id="SM00530">
    <property type="entry name" value="HTH_XRE"/>
    <property type="match status" value="1"/>
</dbReference>
<dbReference type="PROSITE" id="PS50943">
    <property type="entry name" value="HTH_CROC1"/>
    <property type="match status" value="1"/>
</dbReference>
<feature type="domain" description="HTH cro/C1-type" evidence="2">
    <location>
        <begin position="25"/>
        <end position="80"/>
    </location>
</feature>
<evidence type="ECO:0000259" key="2">
    <source>
        <dbReference type="PROSITE" id="PS50943"/>
    </source>
</evidence>
<dbReference type="PATRIC" id="fig|707241.3.peg.975"/>
<dbReference type="KEGG" id="smx:SM11_chr0930"/>
<dbReference type="EMBL" id="CP001830">
    <property type="protein sequence ID" value="AEH78207.1"/>
    <property type="molecule type" value="Genomic_DNA"/>
</dbReference>
<evidence type="ECO:0000256" key="1">
    <source>
        <dbReference type="SAM" id="MobiDB-lite"/>
    </source>
</evidence>
<dbReference type="CDD" id="cd00093">
    <property type="entry name" value="HTH_XRE"/>
    <property type="match status" value="1"/>
</dbReference>
<accession>F7X243</accession>
<dbReference type="AlphaFoldDB" id="F7X243"/>
<feature type="compositionally biased region" description="Basic and acidic residues" evidence="1">
    <location>
        <begin position="127"/>
        <end position="140"/>
    </location>
</feature>
<feature type="compositionally biased region" description="Low complexity" evidence="1">
    <location>
        <begin position="116"/>
        <end position="126"/>
    </location>
</feature>
<dbReference type="HOGENOM" id="CLU_1833883_0_0_5"/>
<organism evidence="3 4">
    <name type="scientific">Sinorhizobium meliloti (strain SM11)</name>
    <dbReference type="NCBI Taxonomy" id="707241"/>
    <lineage>
        <taxon>Bacteria</taxon>
        <taxon>Pseudomonadati</taxon>
        <taxon>Pseudomonadota</taxon>
        <taxon>Alphaproteobacteria</taxon>
        <taxon>Hyphomicrobiales</taxon>
        <taxon>Rhizobiaceae</taxon>
        <taxon>Sinorhizobium/Ensifer group</taxon>
        <taxon>Sinorhizobium</taxon>
    </lineage>
</organism>
<reference evidence="3 4" key="1">
    <citation type="journal article" date="2011" name="J. Biotechnol.">
        <title>The complete genome sequence of the dominant Sinorhizobium meliloti field isolate SM11 extends the S. meliloti pan-genome.</title>
        <authorList>
            <person name="Schneiker-Bekel S."/>
            <person name="Wibberg D."/>
            <person name="Bekel T."/>
            <person name="Blom J."/>
            <person name="Linke B."/>
            <person name="Neuweger H."/>
            <person name="Stiens M."/>
            <person name="Vorholter F.J."/>
            <person name="Weidner S."/>
            <person name="Goesmann A."/>
            <person name="Puhler A."/>
            <person name="Schluter A."/>
        </authorList>
    </citation>
    <scope>NUCLEOTIDE SEQUENCE [LARGE SCALE GENOMIC DNA]</scope>
    <source>
        <strain evidence="3 4">SM11</strain>
    </source>
</reference>